<dbReference type="SMART" id="SM00355">
    <property type="entry name" value="ZnF_C2H2"/>
    <property type="match status" value="2"/>
</dbReference>
<evidence type="ECO:0000313" key="13">
    <source>
        <dbReference type="EMBL" id="CAH2353790.1"/>
    </source>
</evidence>
<dbReference type="AlphaFoldDB" id="A0A9P0QSH6"/>
<dbReference type="GO" id="GO:0005634">
    <property type="term" value="C:nucleus"/>
    <property type="evidence" value="ECO:0007669"/>
    <property type="project" value="UniProtKB-SubCell"/>
</dbReference>
<gene>
    <name evidence="13" type="ORF">CLIB1423_12S02982</name>
</gene>
<keyword evidence="4" id="KW-0677">Repeat</keyword>
<dbReference type="SUPFAM" id="SSF57667">
    <property type="entry name" value="beta-beta-alpha zinc fingers"/>
    <property type="match status" value="1"/>
</dbReference>
<dbReference type="InterPro" id="IPR036236">
    <property type="entry name" value="Znf_C2H2_sf"/>
</dbReference>
<dbReference type="PANTHER" id="PTHR47427:SF1">
    <property type="entry name" value="PROTEIN STE12"/>
    <property type="match status" value="1"/>
</dbReference>
<dbReference type="GO" id="GO:0003700">
    <property type="term" value="F:DNA-binding transcription factor activity"/>
    <property type="evidence" value="ECO:0007669"/>
    <property type="project" value="TreeGrafter"/>
</dbReference>
<evidence type="ECO:0000313" key="14">
    <source>
        <dbReference type="Proteomes" id="UP000837801"/>
    </source>
</evidence>
<evidence type="ECO:0000256" key="2">
    <source>
        <dbReference type="ARBA" id="ARBA00022491"/>
    </source>
</evidence>
<dbReference type="GO" id="GO:0003677">
    <property type="term" value="F:DNA binding"/>
    <property type="evidence" value="ECO:0007669"/>
    <property type="project" value="UniProtKB-ARBA"/>
</dbReference>
<keyword evidence="14" id="KW-1185">Reference proteome</keyword>
<keyword evidence="8" id="KW-0804">Transcription</keyword>
<dbReference type="OrthoDB" id="6365676at2759"/>
<dbReference type="GO" id="GO:0060258">
    <property type="term" value="P:negative regulation of filamentous growth"/>
    <property type="evidence" value="ECO:0007669"/>
    <property type="project" value="UniProtKB-ARBA"/>
</dbReference>
<protein>
    <submittedName>
        <fullName evidence="13">Transcriptional regulator Nrg1p</fullName>
    </submittedName>
</protein>
<dbReference type="PROSITE" id="PS50157">
    <property type="entry name" value="ZINC_FINGER_C2H2_2"/>
    <property type="match status" value="2"/>
</dbReference>
<keyword evidence="9" id="KW-0539">Nucleus</keyword>
<dbReference type="GO" id="GO:0008270">
    <property type="term" value="F:zinc ion binding"/>
    <property type="evidence" value="ECO:0007669"/>
    <property type="project" value="UniProtKB-KW"/>
</dbReference>
<evidence type="ECO:0000259" key="12">
    <source>
        <dbReference type="PROSITE" id="PS50157"/>
    </source>
</evidence>
<feature type="domain" description="C2H2-type" evidence="12">
    <location>
        <begin position="198"/>
        <end position="225"/>
    </location>
</feature>
<comment type="subcellular location">
    <subcellularLocation>
        <location evidence="1">Nucleus</location>
    </subcellularLocation>
</comment>
<dbReference type="GO" id="GO:1990526">
    <property type="term" value="C:Ste12p-Dig1p-Dig2p complex"/>
    <property type="evidence" value="ECO:0007669"/>
    <property type="project" value="TreeGrafter"/>
</dbReference>
<keyword evidence="2" id="KW-0678">Repressor</keyword>
<evidence type="ECO:0000256" key="8">
    <source>
        <dbReference type="ARBA" id="ARBA00023163"/>
    </source>
</evidence>
<feature type="domain" description="C2H2-type" evidence="12">
    <location>
        <begin position="226"/>
        <end position="255"/>
    </location>
</feature>
<name>A0A9P0QSH6_9ASCO</name>
<evidence type="ECO:0000256" key="1">
    <source>
        <dbReference type="ARBA" id="ARBA00004123"/>
    </source>
</evidence>
<feature type="region of interest" description="Disordered" evidence="11">
    <location>
        <begin position="169"/>
        <end position="191"/>
    </location>
</feature>
<keyword evidence="3" id="KW-0479">Metal-binding</keyword>
<dbReference type="PANTHER" id="PTHR47427">
    <property type="entry name" value="PROTEIN STE12"/>
    <property type="match status" value="1"/>
</dbReference>
<evidence type="ECO:0000256" key="11">
    <source>
        <dbReference type="SAM" id="MobiDB-lite"/>
    </source>
</evidence>
<dbReference type="Gene3D" id="3.30.160.60">
    <property type="entry name" value="Classic Zinc Finger"/>
    <property type="match status" value="2"/>
</dbReference>
<evidence type="ECO:0000256" key="3">
    <source>
        <dbReference type="ARBA" id="ARBA00022723"/>
    </source>
</evidence>
<keyword evidence="5 10" id="KW-0863">Zinc-finger</keyword>
<accession>A0A9P0QSH6</accession>
<evidence type="ECO:0000256" key="10">
    <source>
        <dbReference type="PROSITE-ProRule" id="PRU00042"/>
    </source>
</evidence>
<dbReference type="GO" id="GO:0000122">
    <property type="term" value="P:negative regulation of transcription by RNA polymerase II"/>
    <property type="evidence" value="ECO:0007669"/>
    <property type="project" value="UniProtKB-ARBA"/>
</dbReference>
<dbReference type="Proteomes" id="UP000837801">
    <property type="component" value="Unassembled WGS sequence"/>
</dbReference>
<dbReference type="GO" id="GO:1990527">
    <property type="term" value="C:Tec1p-Ste12p-Dig1p complex"/>
    <property type="evidence" value="ECO:0007669"/>
    <property type="project" value="TreeGrafter"/>
</dbReference>
<reference evidence="13" key="1">
    <citation type="submission" date="2022-03" db="EMBL/GenBank/DDBJ databases">
        <authorList>
            <person name="Legras J.-L."/>
            <person name="Devillers H."/>
            <person name="Grondin C."/>
        </authorList>
    </citation>
    <scope>NUCLEOTIDE SEQUENCE</scope>
    <source>
        <strain evidence="13">CLIB 1423</strain>
    </source>
</reference>
<dbReference type="PROSITE" id="PS00028">
    <property type="entry name" value="ZINC_FINGER_C2H2_1"/>
    <property type="match status" value="2"/>
</dbReference>
<dbReference type="InterPro" id="IPR052127">
    <property type="entry name" value="STE12_transcription_factor"/>
</dbReference>
<evidence type="ECO:0000256" key="4">
    <source>
        <dbReference type="ARBA" id="ARBA00022737"/>
    </source>
</evidence>
<organism evidence="13 14">
    <name type="scientific">[Candida] railenensis</name>
    <dbReference type="NCBI Taxonomy" id="45579"/>
    <lineage>
        <taxon>Eukaryota</taxon>
        <taxon>Fungi</taxon>
        <taxon>Dikarya</taxon>
        <taxon>Ascomycota</taxon>
        <taxon>Saccharomycotina</taxon>
        <taxon>Pichiomycetes</taxon>
        <taxon>Debaryomycetaceae</taxon>
        <taxon>Kurtzmaniella</taxon>
    </lineage>
</organism>
<evidence type="ECO:0000256" key="7">
    <source>
        <dbReference type="ARBA" id="ARBA00023015"/>
    </source>
</evidence>
<proteinExistence type="predicted"/>
<evidence type="ECO:0000256" key="9">
    <source>
        <dbReference type="ARBA" id="ARBA00023242"/>
    </source>
</evidence>
<evidence type="ECO:0000256" key="5">
    <source>
        <dbReference type="ARBA" id="ARBA00022771"/>
    </source>
</evidence>
<dbReference type="FunFam" id="3.30.160.60:FF:001382">
    <property type="entry name" value="Transcriptional repressor"/>
    <property type="match status" value="1"/>
</dbReference>
<dbReference type="InterPro" id="IPR013087">
    <property type="entry name" value="Znf_C2H2_type"/>
</dbReference>
<keyword evidence="6" id="KW-0862">Zinc</keyword>
<dbReference type="EMBL" id="CAKXYY010000012">
    <property type="protein sequence ID" value="CAH2353790.1"/>
    <property type="molecule type" value="Genomic_DNA"/>
</dbReference>
<feature type="compositionally biased region" description="Low complexity" evidence="11">
    <location>
        <begin position="169"/>
        <end position="182"/>
    </location>
</feature>
<evidence type="ECO:0000256" key="6">
    <source>
        <dbReference type="ARBA" id="ARBA00022833"/>
    </source>
</evidence>
<sequence length="261" mass="29297">MAFQAPPTTVLPSFTELLTTIPLTKKSSPSVVTNKVQVSHFPTSSHSPLHSNSLNQETAVSSNHSIRQKCQVQHQVIPSQSQAPSIKSQNPQHAPQNAVMYPYVTPQHYAPPCYVPHQYVVSPMPIQYHLSNESHHSHYTSEIMRQNITPPPLPRILSANSVFDTNRSSISSASSESSFSSSNFETIRPISPEPRKKNICKTCSRVFTTSGHLARHNRIHTGERKHLCPWPSCETRFARQDNCMQHYKTHTNGKTKKKKSA</sequence>
<keyword evidence="7" id="KW-0805">Transcription regulation</keyword>
<comment type="caution">
    <text evidence="13">The sequence shown here is derived from an EMBL/GenBank/DDBJ whole genome shotgun (WGS) entry which is preliminary data.</text>
</comment>